<comment type="caution">
    <text evidence="8">The sequence shown here is derived from an EMBL/GenBank/DDBJ whole genome shotgun (WGS) entry which is preliminary data.</text>
</comment>
<evidence type="ECO:0000256" key="3">
    <source>
        <dbReference type="ARBA" id="ARBA00022490"/>
    </source>
</evidence>
<dbReference type="GO" id="GO:0000287">
    <property type="term" value="F:magnesium ion binding"/>
    <property type="evidence" value="ECO:0007669"/>
    <property type="project" value="UniProtKB-UniRule"/>
</dbReference>
<comment type="subcellular location">
    <subcellularLocation>
        <location evidence="2 7">Cytoplasm</location>
    </subcellularLocation>
</comment>
<dbReference type="Pfam" id="PF04493">
    <property type="entry name" value="Endonuclease_5"/>
    <property type="match status" value="1"/>
</dbReference>
<evidence type="ECO:0000256" key="4">
    <source>
        <dbReference type="ARBA" id="ARBA00022722"/>
    </source>
</evidence>
<keyword evidence="3 7" id="KW-0963">Cytoplasm</keyword>
<protein>
    <recommendedName>
        <fullName evidence="7">Endonuclease V</fullName>
        <ecNumber evidence="7">3.1.21.7</ecNumber>
    </recommendedName>
    <alternativeName>
        <fullName evidence="7">Deoxyinosine 3'endonuclease</fullName>
    </alternativeName>
    <alternativeName>
        <fullName evidence="7">Deoxyribonuclease V</fullName>
        <shortName evidence="7">DNase V</shortName>
    </alternativeName>
</protein>
<keyword evidence="7" id="KW-0234">DNA repair</keyword>
<evidence type="ECO:0000256" key="6">
    <source>
        <dbReference type="ARBA" id="ARBA00022801"/>
    </source>
</evidence>
<comment type="function">
    <text evidence="7">DNA repair enzyme involved in the repair of deaminated bases. Selectively cleaves double-stranded DNA at the second phosphodiester bond 3' to a deoxyinosine leaving behind the intact lesion on the nicked DNA.</text>
</comment>
<comment type="cofactor">
    <cofactor evidence="7">
        <name>Mg(2+)</name>
        <dbReference type="ChEBI" id="CHEBI:18420"/>
    </cofactor>
</comment>
<proteinExistence type="inferred from homology"/>
<dbReference type="PANTHER" id="PTHR28511:SF1">
    <property type="entry name" value="ENDONUCLEASE V"/>
    <property type="match status" value="1"/>
</dbReference>
<reference evidence="8 9" key="1">
    <citation type="submission" date="2017-11" db="EMBL/GenBank/DDBJ databases">
        <title>Isolation and Characterization of Methanofollis Species from Methane Seep Offshore SW Taiwan.</title>
        <authorList>
            <person name="Teng N.-H."/>
            <person name="Lai M.-C."/>
            <person name="Chen S.-C."/>
        </authorList>
    </citation>
    <scope>NUCLEOTIDE SEQUENCE [LARGE SCALE GENOMIC DNA]</scope>
    <source>
        <strain evidence="8 9">FWC-SCC2</strain>
    </source>
</reference>
<keyword evidence="5 7" id="KW-0255">Endonuclease</keyword>
<comment type="similarity">
    <text evidence="7">Belongs to the endonuclease V family.</text>
</comment>
<feature type="binding site" evidence="7">
    <location>
        <position position="36"/>
    </location>
    <ligand>
        <name>Mg(2+)</name>
        <dbReference type="ChEBI" id="CHEBI:18420"/>
    </ligand>
</feature>
<evidence type="ECO:0000256" key="1">
    <source>
        <dbReference type="ARBA" id="ARBA00001835"/>
    </source>
</evidence>
<dbReference type="InterPro" id="IPR007581">
    <property type="entry name" value="Endonuclease-V"/>
</dbReference>
<dbReference type="PANTHER" id="PTHR28511">
    <property type="entry name" value="ENDONUCLEASE V"/>
    <property type="match status" value="1"/>
</dbReference>
<dbReference type="AlphaFoldDB" id="A0A483CU90"/>
<dbReference type="CDD" id="cd06559">
    <property type="entry name" value="Endonuclease_V"/>
    <property type="match status" value="1"/>
</dbReference>
<dbReference type="EC" id="3.1.21.7" evidence="7"/>
<dbReference type="GO" id="GO:0016891">
    <property type="term" value="F:RNA endonuclease activity producing 5'-phosphomonoesters, hydrolytic mechanism"/>
    <property type="evidence" value="ECO:0007669"/>
    <property type="project" value="TreeGrafter"/>
</dbReference>
<dbReference type="GO" id="GO:0043737">
    <property type="term" value="F:deoxyribonuclease V activity"/>
    <property type="evidence" value="ECO:0007669"/>
    <property type="project" value="UniProtKB-UniRule"/>
</dbReference>
<feature type="binding site" evidence="7">
    <location>
        <position position="104"/>
    </location>
    <ligand>
        <name>Mg(2+)</name>
        <dbReference type="ChEBI" id="CHEBI:18420"/>
    </ligand>
</feature>
<evidence type="ECO:0000313" key="8">
    <source>
        <dbReference type="EMBL" id="TAJ44874.1"/>
    </source>
</evidence>
<dbReference type="EMBL" id="PGCL01000002">
    <property type="protein sequence ID" value="TAJ44874.1"/>
    <property type="molecule type" value="Genomic_DNA"/>
</dbReference>
<dbReference type="HAMAP" id="MF_00801">
    <property type="entry name" value="Endonuclease_5"/>
    <property type="match status" value="1"/>
</dbReference>
<gene>
    <name evidence="7" type="primary">nfi</name>
    <name evidence="8" type="ORF">CUJ86_06210</name>
</gene>
<dbReference type="OrthoDB" id="7885at2157"/>
<feature type="site" description="Interaction with target DNA" evidence="7">
    <location>
        <position position="74"/>
    </location>
</feature>
<name>A0A483CU90_9EURY</name>
<organism evidence="8 9">
    <name type="scientific">Methanofollis fontis</name>
    <dbReference type="NCBI Taxonomy" id="2052832"/>
    <lineage>
        <taxon>Archaea</taxon>
        <taxon>Methanobacteriati</taxon>
        <taxon>Methanobacteriota</taxon>
        <taxon>Stenosarchaea group</taxon>
        <taxon>Methanomicrobia</taxon>
        <taxon>Methanomicrobiales</taxon>
        <taxon>Methanomicrobiaceae</taxon>
        <taxon>Methanofollis</taxon>
    </lineage>
</organism>
<comment type="catalytic activity">
    <reaction evidence="1 7">
        <text>Endonucleolytic cleavage at apurinic or apyrimidinic sites to products with a 5'-phosphate.</text>
        <dbReference type="EC" id="3.1.21.7"/>
    </reaction>
</comment>
<dbReference type="GO" id="GO:0006281">
    <property type="term" value="P:DNA repair"/>
    <property type="evidence" value="ECO:0007669"/>
    <property type="project" value="UniProtKB-UniRule"/>
</dbReference>
<dbReference type="Gene3D" id="3.30.2170.10">
    <property type="entry name" value="archaeoglobus fulgidus dsm 4304 superfamily"/>
    <property type="match status" value="1"/>
</dbReference>
<keyword evidence="9" id="KW-1185">Reference proteome</keyword>
<dbReference type="GO" id="GO:0003727">
    <property type="term" value="F:single-stranded RNA binding"/>
    <property type="evidence" value="ECO:0007669"/>
    <property type="project" value="TreeGrafter"/>
</dbReference>
<accession>A0A483CU90</accession>
<evidence type="ECO:0000256" key="2">
    <source>
        <dbReference type="ARBA" id="ARBA00004496"/>
    </source>
</evidence>
<evidence type="ECO:0000313" key="9">
    <source>
        <dbReference type="Proteomes" id="UP000292580"/>
    </source>
</evidence>
<dbReference type="GO" id="GO:0005737">
    <property type="term" value="C:cytoplasm"/>
    <property type="evidence" value="ECO:0007669"/>
    <property type="project" value="UniProtKB-SubCell"/>
</dbReference>
<dbReference type="Proteomes" id="UP000292580">
    <property type="component" value="Unassembled WGS sequence"/>
</dbReference>
<keyword evidence="4 7" id="KW-0540">Nuclease</keyword>
<keyword evidence="6 7" id="KW-0378">Hydrolase</keyword>
<evidence type="ECO:0000256" key="5">
    <source>
        <dbReference type="ARBA" id="ARBA00022759"/>
    </source>
</evidence>
<keyword evidence="7" id="KW-0479">Metal-binding</keyword>
<keyword evidence="7" id="KW-0227">DNA damage</keyword>
<evidence type="ECO:0000256" key="7">
    <source>
        <dbReference type="HAMAP-Rule" id="MF_00801"/>
    </source>
</evidence>
<dbReference type="RefSeq" id="WP_130646685.1">
    <property type="nucleotide sequence ID" value="NZ_PGCL01000002.1"/>
</dbReference>
<keyword evidence="7" id="KW-0460">Magnesium</keyword>
<sequence>MEGAEILQNAVRLQHDIARHVVTRGNPDPSVLAGLDAAYSLDGSQVFGAAVLLAVPSLRVIGAATVGRKASFPYIPGYFAFREAPALLAALGRLERAPDLLMIDGHGIAHPRRCGIASHVGVITGIPSIGVARHLLTGRCDPPGMGWGETTPVTADGSVIGCALRTVAGVRPVYVSIGHRISLQNAVSITLHTSTGFRIPEPLRVAHRLASHVRDRDVRAFIWLDADALP</sequence>